<keyword evidence="1" id="KW-1133">Transmembrane helix</keyword>
<keyword evidence="1" id="KW-0472">Membrane</keyword>
<name>F8TU79_PBCV1</name>
<evidence type="ECO:0000256" key="1">
    <source>
        <dbReference type="SAM" id="Phobius"/>
    </source>
</evidence>
<reference evidence="2 3" key="4">
    <citation type="journal article" date="1996" name="Virology">
        <title>Analysis of 76 kb of the chlorella virus PBCV-1 330-kb genome: map positions 182 to 258.</title>
        <authorList>
            <person name="Kutish G.F."/>
            <person name="Li Y."/>
            <person name="Lu Z."/>
            <person name="Furuta M."/>
            <person name="Rock D.L."/>
            <person name="Van Etten J.L."/>
        </authorList>
    </citation>
    <scope>NUCLEOTIDE SEQUENCE [LARGE SCALE GENOMIC DNA]</scope>
</reference>
<feature type="transmembrane region" description="Helical" evidence="1">
    <location>
        <begin position="21"/>
        <end position="40"/>
    </location>
</feature>
<organism evidence="2 3">
    <name type="scientific">Paramecium bursaria Chlorella virus 1</name>
    <name type="common">PBCV-1</name>
    <dbReference type="NCBI Taxonomy" id="10506"/>
    <lineage>
        <taxon>Viruses</taxon>
        <taxon>Varidnaviria</taxon>
        <taxon>Bamfordvirae</taxon>
        <taxon>Nucleocytoviricota</taxon>
        <taxon>Megaviricetes</taxon>
        <taxon>Algavirales</taxon>
        <taxon>Phycodnaviridae</taxon>
        <taxon>Chlorovirus</taxon>
        <taxon>Chlorovirus vanettense</taxon>
    </lineage>
</organism>
<protein>
    <submittedName>
        <fullName evidence="2">Uncharacterized protein</fullName>
    </submittedName>
</protein>
<reference evidence="2 3" key="6">
    <citation type="journal article" date="1999" name="Virology">
        <title>Chlorella virus PBCV-1 encodes a functional homospermidine synthase.</title>
        <authorList>
            <person name="Kaiser A."/>
            <person name="Vollmert M."/>
            <person name="Tholl D."/>
            <person name="Graves M.V."/>
            <person name="Gurnon J.R."/>
            <person name="Xing W."/>
            <person name="Lisec A.D."/>
            <person name="Nickerson K.W."/>
            <person name="Van Etten J.L."/>
        </authorList>
    </citation>
    <scope>NUCLEOTIDE SEQUENCE [LARGE SCALE GENOMIC DNA]</scope>
</reference>
<evidence type="ECO:0000313" key="2">
    <source>
        <dbReference type="EMBL" id="AEI70140.1"/>
    </source>
</evidence>
<sequence>MSFLEEKIKCKCSKLLIPIRHSSFKVSVVFIFFIFFIYFFF</sequence>
<reference evidence="2 3" key="5">
    <citation type="journal article" date="1997" name="Virology">
        <title>Analysis of 74 kb of DNA located at the right end of the 330-kb chlorella virus PBCV-1 genome.</title>
        <authorList>
            <person name="Li Y."/>
            <person name="Lu Z."/>
            <person name="Sun L."/>
            <person name="Ropp S."/>
            <person name="Kutish G.F."/>
            <person name="Rock D.L."/>
            <person name="Van Etten J.L."/>
        </authorList>
    </citation>
    <scope>NUCLEOTIDE SEQUENCE [LARGE SCALE GENOMIC DNA]</scope>
</reference>
<accession>F8TU79</accession>
<organismHost>
    <name type="scientific">Chlorella</name>
    <dbReference type="NCBI Taxonomy" id="3071"/>
</organismHost>
<dbReference type="KEGG" id="vg:10971160"/>
<dbReference type="RefSeq" id="YP_004678995.1">
    <property type="nucleotide sequence ID" value="NC_000852.5"/>
</dbReference>
<dbReference type="GeneID" id="10971160"/>
<keyword evidence="1" id="KW-0812">Transmembrane</keyword>
<reference evidence="2 3" key="3">
    <citation type="journal article" date="1996" name="Virology">
        <title>Analysis of 94 kb of the chlorella virus PBCV-1 330-kb genome: map positions 88 to 182.</title>
        <authorList>
            <person name="Lu Z."/>
            <person name="Li Y."/>
            <person name="Que Q."/>
            <person name="Kutish G.F."/>
            <person name="Rock D.L."/>
            <person name="Van Etten J.L."/>
        </authorList>
    </citation>
    <scope>NUCLEOTIDE SEQUENCE [LARGE SCALE GENOMIC DNA]</scope>
</reference>
<proteinExistence type="predicted"/>
<gene>
    <name evidence="2" type="primary">A646aL</name>
</gene>
<reference evidence="2 3" key="1">
    <citation type="journal article" date="1995" name="Virology">
        <title>Analysis of 45 kb of DNA located at the left end of the chlorella virus PBCV-1 genome.</title>
        <authorList>
            <person name="Lu Z."/>
            <person name="Li Y."/>
            <person name="Zhang Y."/>
            <person name="Kutish G.F."/>
            <person name="Rock D.L."/>
            <person name="Van Etten J.L."/>
        </authorList>
    </citation>
    <scope>NUCLEOTIDE SEQUENCE [LARGE SCALE GENOMIC DNA]</scope>
</reference>
<reference evidence="2 3" key="8">
    <citation type="journal article" date="2010" name="J. Virol.">
        <title>Microarray analysis of Paramecium bursaria chlorella virus 1 transcription.</title>
        <authorList>
            <person name="Yanai-Balser G.M."/>
            <person name="Duncan G.A."/>
            <person name="Eudy J.D."/>
            <person name="Wang D."/>
            <person name="Li X."/>
            <person name="Agarkova I.V."/>
            <person name="Dunigan D.D."/>
            <person name="Van Etten J.L."/>
        </authorList>
    </citation>
    <scope>NUCLEOTIDE SEQUENCE [LARGE SCALE GENOMIC DNA]</scope>
</reference>
<reference evidence="2 3" key="2">
    <citation type="journal article" date="1995" name="Virology">
        <title>Analysis of 43 kb of the Chlorella virus PBCV-1 330-kb genome: map positions 45 to 88.</title>
        <authorList>
            <person name="Li Y."/>
            <person name="Lu Z."/>
            <person name="Burbank D.E."/>
            <person name="Kutish G.F."/>
            <person name="Rock D.L."/>
            <person name="Van Etten J.L."/>
        </authorList>
    </citation>
    <scope>NUCLEOTIDE SEQUENCE [LARGE SCALE GENOMIC DNA]</scope>
</reference>
<dbReference type="Proteomes" id="UP000000862">
    <property type="component" value="Segment"/>
</dbReference>
<reference evidence="2 3" key="7">
    <citation type="journal article" date="2000" name="Virology">
        <title>Characterization of a beta-1,3-glucanase encoded by chlorella virus PBCV-1.</title>
        <authorList>
            <person name="Sun L."/>
            <person name="Gurnon J.R."/>
            <person name="Adams B.J."/>
            <person name="Graves M.V."/>
            <person name="Van Etten J.L."/>
        </authorList>
    </citation>
    <scope>NUCLEOTIDE SEQUENCE [LARGE SCALE GENOMIC DNA]</scope>
</reference>
<dbReference type="EMBL" id="JF411744">
    <property type="protein sequence ID" value="AEI70140.1"/>
    <property type="molecule type" value="Genomic_DNA"/>
</dbReference>
<evidence type="ECO:0000313" key="3">
    <source>
        <dbReference type="Proteomes" id="UP000000862"/>
    </source>
</evidence>
<keyword evidence="3" id="KW-1185">Reference proteome</keyword>